<dbReference type="EMBL" id="NVMX01000319">
    <property type="protein sequence ID" value="PDZ93925.1"/>
    <property type="molecule type" value="Genomic_DNA"/>
</dbReference>
<dbReference type="InterPro" id="IPR003607">
    <property type="entry name" value="HD/PDEase_dom"/>
</dbReference>
<dbReference type="Gene3D" id="1.10.3210.10">
    <property type="entry name" value="Hypothetical protein af1432"/>
    <property type="match status" value="1"/>
</dbReference>
<dbReference type="PANTHER" id="PTHR46246:SF1">
    <property type="entry name" value="GUANOSINE-3',5'-BIS(DIPHOSPHATE) 3'-PYROPHOSPHOHYDROLASE MESH1"/>
    <property type="match status" value="1"/>
</dbReference>
<organism evidence="2 3">
    <name type="scientific">Bacillus cereus</name>
    <dbReference type="NCBI Taxonomy" id="1396"/>
    <lineage>
        <taxon>Bacteria</taxon>
        <taxon>Bacillati</taxon>
        <taxon>Bacillota</taxon>
        <taxon>Bacilli</taxon>
        <taxon>Bacillales</taxon>
        <taxon>Bacillaceae</taxon>
        <taxon>Bacillus</taxon>
        <taxon>Bacillus cereus group</taxon>
    </lineage>
</organism>
<dbReference type="Proteomes" id="UP000219922">
    <property type="component" value="Unassembled WGS sequence"/>
</dbReference>
<sequence length="238" mass="28341">MDIAIETLSSRTKHLFKELKRLNYPNAIRALKLVIQEMCAEKGYKRHNGVHYYYHLVDVTQILINARIKENKDENLLIASLLHDIVEDVPGYTIEKISEMFNPRVAEIVDKLSKKKGVDYTKQENIKIYLTAILEDEDATFIKTADRMNNFATLRYAPFKKKIRQARETQKHYIPFFKEARNKYEEHSTFFFSAKTYVEPLLWEIQAHHDTYREKQKLEKVLLKVRKILEKVMLNFKK</sequence>
<dbReference type="InterPro" id="IPR052194">
    <property type="entry name" value="MESH1"/>
</dbReference>
<comment type="caution">
    <text evidence="2">The sequence shown here is derived from an EMBL/GenBank/DDBJ whole genome shotgun (WGS) entry which is preliminary data.</text>
</comment>
<dbReference type="GO" id="GO:0008893">
    <property type="term" value="F:guanosine-3',5'-bis(diphosphate) 3'-diphosphatase activity"/>
    <property type="evidence" value="ECO:0007669"/>
    <property type="project" value="TreeGrafter"/>
</dbReference>
<dbReference type="RefSeq" id="WP_098007448.1">
    <property type="nucleotide sequence ID" value="NZ_NUJB01000036.1"/>
</dbReference>
<proteinExistence type="predicted"/>
<dbReference type="SUPFAM" id="SSF109604">
    <property type="entry name" value="HD-domain/PDEase-like"/>
    <property type="match status" value="1"/>
</dbReference>
<dbReference type="PANTHER" id="PTHR46246">
    <property type="entry name" value="GUANOSINE-3',5'-BIS(DIPHOSPHATE) 3'-PYROPHOSPHOHYDROLASE MESH1"/>
    <property type="match status" value="1"/>
</dbReference>
<evidence type="ECO:0000259" key="1">
    <source>
        <dbReference type="SMART" id="SM00471"/>
    </source>
</evidence>
<protein>
    <submittedName>
        <fullName evidence="2">GTP pyrophosphokinase</fullName>
    </submittedName>
</protein>
<dbReference type="SMART" id="SM00471">
    <property type="entry name" value="HDc"/>
    <property type="match status" value="1"/>
</dbReference>
<gene>
    <name evidence="2" type="ORF">CON36_36605</name>
</gene>
<feature type="domain" description="HD/PDEase" evidence="1">
    <location>
        <begin position="48"/>
        <end position="160"/>
    </location>
</feature>
<accession>A0A9X6SRK7</accession>
<name>A0A9X6SRK7_BACCE</name>
<evidence type="ECO:0000313" key="3">
    <source>
        <dbReference type="Proteomes" id="UP000219922"/>
    </source>
</evidence>
<dbReference type="AlphaFoldDB" id="A0A9X6SRK7"/>
<dbReference type="Pfam" id="PF13328">
    <property type="entry name" value="HD_4"/>
    <property type="match status" value="1"/>
</dbReference>
<reference evidence="2 3" key="1">
    <citation type="submission" date="2017-09" db="EMBL/GenBank/DDBJ databases">
        <title>Large-scale bioinformatics analysis of Bacillus genomes uncovers conserved roles of natural products in bacterial physiology.</title>
        <authorList>
            <consortium name="Agbiome Team Llc"/>
            <person name="Bleich R.M."/>
            <person name="Grubbs K.J."/>
            <person name="Santa Maria K.C."/>
            <person name="Allen S.E."/>
            <person name="Farag S."/>
            <person name="Shank E.A."/>
            <person name="Bowers A."/>
        </authorList>
    </citation>
    <scope>NUCLEOTIDE SEQUENCE [LARGE SCALE GENOMIC DNA]</scope>
    <source>
        <strain evidence="2 3">AFS092789</strain>
    </source>
</reference>
<evidence type="ECO:0000313" key="2">
    <source>
        <dbReference type="EMBL" id="PDZ93925.1"/>
    </source>
</evidence>